<dbReference type="HOGENOM" id="CLU_001265_46_15_1"/>
<keyword evidence="4 7" id="KW-1133">Transmembrane helix</keyword>
<dbReference type="KEGG" id="dwi:6651450"/>
<feature type="transmembrane region" description="Helical" evidence="7">
    <location>
        <begin position="147"/>
        <end position="169"/>
    </location>
</feature>
<feature type="domain" description="Major facilitator superfamily (MFS) profile" evidence="8">
    <location>
        <begin position="57"/>
        <end position="557"/>
    </location>
</feature>
<keyword evidence="2" id="KW-0813">Transport</keyword>
<proteinExistence type="predicted"/>
<dbReference type="AlphaFoldDB" id="B4NK02"/>
<keyword evidence="10" id="KW-1185">Reference proteome</keyword>
<dbReference type="FunFam" id="1.20.1250.20:FF:000232">
    <property type="entry name" value="Organic cation/carnitine transporter 7"/>
    <property type="match status" value="1"/>
</dbReference>
<dbReference type="PANTHER" id="PTHR23511:SF36">
    <property type="entry name" value="EG:BACR7A4.13 PROTEIN-RELATED"/>
    <property type="match status" value="1"/>
</dbReference>
<evidence type="ECO:0000256" key="1">
    <source>
        <dbReference type="ARBA" id="ARBA00004141"/>
    </source>
</evidence>
<dbReference type="Gene3D" id="1.20.1250.20">
    <property type="entry name" value="MFS general substrate transporter like domains"/>
    <property type="match status" value="1"/>
</dbReference>
<dbReference type="SUPFAM" id="SSF103473">
    <property type="entry name" value="MFS general substrate transporter"/>
    <property type="match status" value="1"/>
</dbReference>
<feature type="transmembrane region" description="Helical" evidence="7">
    <location>
        <begin position="123"/>
        <end position="141"/>
    </location>
</feature>
<feature type="transmembrane region" description="Helical" evidence="7">
    <location>
        <begin position="503"/>
        <end position="523"/>
    </location>
</feature>
<protein>
    <recommendedName>
        <fullName evidence="8">Major facilitator superfamily (MFS) profile domain-containing protein</fullName>
    </recommendedName>
</protein>
<dbReference type="PANTHER" id="PTHR23511">
    <property type="entry name" value="SYNAPTIC VESICLE GLYCOPROTEIN 2"/>
    <property type="match status" value="1"/>
</dbReference>
<keyword evidence="5 7" id="KW-0472">Membrane</keyword>
<dbReference type="OMA" id="PQKWTIN"/>
<gene>
    <name evidence="9" type="primary">Dwil\GK13911</name>
    <name evidence="9" type="ORF">Dwil_GK13911</name>
</gene>
<dbReference type="PhylomeDB" id="B4NK02"/>
<feature type="transmembrane region" description="Helical" evidence="7">
    <location>
        <begin position="446"/>
        <end position="465"/>
    </location>
</feature>
<feature type="compositionally biased region" description="Basic and acidic residues" evidence="6">
    <location>
        <begin position="27"/>
        <end position="36"/>
    </location>
</feature>
<dbReference type="OrthoDB" id="3936150at2759"/>
<feature type="transmembrane region" description="Helical" evidence="7">
    <location>
        <begin position="223"/>
        <end position="242"/>
    </location>
</feature>
<dbReference type="Pfam" id="PF07690">
    <property type="entry name" value="MFS_1"/>
    <property type="match status" value="1"/>
</dbReference>
<comment type="subcellular location">
    <subcellularLocation>
        <location evidence="1">Membrane</location>
        <topology evidence="1">Multi-pass membrane protein</topology>
    </subcellularLocation>
</comment>
<dbReference type="STRING" id="7260.B4NK02"/>
<evidence type="ECO:0000256" key="6">
    <source>
        <dbReference type="SAM" id="MobiDB-lite"/>
    </source>
</evidence>
<feature type="transmembrane region" description="Helical" evidence="7">
    <location>
        <begin position="181"/>
        <end position="203"/>
    </location>
</feature>
<feature type="transmembrane region" description="Helical" evidence="7">
    <location>
        <begin position="471"/>
        <end position="496"/>
    </location>
</feature>
<dbReference type="Proteomes" id="UP000007798">
    <property type="component" value="Unassembled WGS sequence"/>
</dbReference>
<keyword evidence="3 7" id="KW-0812">Transmembrane</keyword>
<evidence type="ECO:0000259" key="8">
    <source>
        <dbReference type="PROSITE" id="PS50850"/>
    </source>
</evidence>
<accession>B4NK02</accession>
<reference evidence="9 10" key="1">
    <citation type="journal article" date="2007" name="Nature">
        <title>Evolution of genes and genomes on the Drosophila phylogeny.</title>
        <authorList>
            <consortium name="Drosophila 12 Genomes Consortium"/>
            <person name="Clark A.G."/>
            <person name="Eisen M.B."/>
            <person name="Smith D.R."/>
            <person name="Bergman C.M."/>
            <person name="Oliver B."/>
            <person name="Markow T.A."/>
            <person name="Kaufman T.C."/>
            <person name="Kellis M."/>
            <person name="Gelbart W."/>
            <person name="Iyer V.N."/>
            <person name="Pollard D.A."/>
            <person name="Sackton T.B."/>
            <person name="Larracuente A.M."/>
            <person name="Singh N.D."/>
            <person name="Abad J.P."/>
            <person name="Abt D.N."/>
            <person name="Adryan B."/>
            <person name="Aguade M."/>
            <person name="Akashi H."/>
            <person name="Anderson W.W."/>
            <person name="Aquadro C.F."/>
            <person name="Ardell D.H."/>
            <person name="Arguello R."/>
            <person name="Artieri C.G."/>
            <person name="Barbash D.A."/>
            <person name="Barker D."/>
            <person name="Barsanti P."/>
            <person name="Batterham P."/>
            <person name="Batzoglou S."/>
            <person name="Begun D."/>
            <person name="Bhutkar A."/>
            <person name="Blanco E."/>
            <person name="Bosak S.A."/>
            <person name="Bradley R.K."/>
            <person name="Brand A.D."/>
            <person name="Brent M.R."/>
            <person name="Brooks A.N."/>
            <person name="Brown R.H."/>
            <person name="Butlin R.K."/>
            <person name="Caggese C."/>
            <person name="Calvi B.R."/>
            <person name="Bernardo de Carvalho A."/>
            <person name="Caspi A."/>
            <person name="Castrezana S."/>
            <person name="Celniker S.E."/>
            <person name="Chang J.L."/>
            <person name="Chapple C."/>
            <person name="Chatterji S."/>
            <person name="Chinwalla A."/>
            <person name="Civetta A."/>
            <person name="Clifton S.W."/>
            <person name="Comeron J.M."/>
            <person name="Costello J.C."/>
            <person name="Coyne J.A."/>
            <person name="Daub J."/>
            <person name="David R.G."/>
            <person name="Delcher A.L."/>
            <person name="Delehaunty K."/>
            <person name="Do C.B."/>
            <person name="Ebling H."/>
            <person name="Edwards K."/>
            <person name="Eickbush T."/>
            <person name="Evans J.D."/>
            <person name="Filipski A."/>
            <person name="Findeiss S."/>
            <person name="Freyhult E."/>
            <person name="Fulton L."/>
            <person name="Fulton R."/>
            <person name="Garcia A.C."/>
            <person name="Gardiner A."/>
            <person name="Garfield D.A."/>
            <person name="Garvin B.E."/>
            <person name="Gibson G."/>
            <person name="Gilbert D."/>
            <person name="Gnerre S."/>
            <person name="Godfrey J."/>
            <person name="Good R."/>
            <person name="Gotea V."/>
            <person name="Gravely B."/>
            <person name="Greenberg A.J."/>
            <person name="Griffiths-Jones S."/>
            <person name="Gross S."/>
            <person name="Guigo R."/>
            <person name="Gustafson E.A."/>
            <person name="Haerty W."/>
            <person name="Hahn M.W."/>
            <person name="Halligan D.L."/>
            <person name="Halpern A.L."/>
            <person name="Halter G.M."/>
            <person name="Han M.V."/>
            <person name="Heger A."/>
            <person name="Hillier L."/>
            <person name="Hinrichs A.S."/>
            <person name="Holmes I."/>
            <person name="Hoskins R.A."/>
            <person name="Hubisz M.J."/>
            <person name="Hultmark D."/>
            <person name="Huntley M.A."/>
            <person name="Jaffe D.B."/>
            <person name="Jagadeeshan S."/>
            <person name="Jeck W.R."/>
            <person name="Johnson J."/>
            <person name="Jones C.D."/>
            <person name="Jordan W.C."/>
            <person name="Karpen G.H."/>
            <person name="Kataoka E."/>
            <person name="Keightley P.D."/>
            <person name="Kheradpour P."/>
            <person name="Kirkness E.F."/>
            <person name="Koerich L.B."/>
            <person name="Kristiansen K."/>
            <person name="Kudrna D."/>
            <person name="Kulathinal R.J."/>
            <person name="Kumar S."/>
            <person name="Kwok R."/>
            <person name="Lander E."/>
            <person name="Langley C.H."/>
            <person name="Lapoint R."/>
            <person name="Lazzaro B.P."/>
            <person name="Lee S.J."/>
            <person name="Levesque L."/>
            <person name="Li R."/>
            <person name="Lin C.F."/>
            <person name="Lin M.F."/>
            <person name="Lindblad-Toh K."/>
            <person name="Llopart A."/>
            <person name="Long M."/>
            <person name="Low L."/>
            <person name="Lozovsky E."/>
            <person name="Lu J."/>
            <person name="Luo M."/>
            <person name="Machado C.A."/>
            <person name="Makalowski W."/>
            <person name="Marzo M."/>
            <person name="Matsuda M."/>
            <person name="Matzkin L."/>
            <person name="McAllister B."/>
            <person name="McBride C.S."/>
            <person name="McKernan B."/>
            <person name="McKernan K."/>
            <person name="Mendez-Lago M."/>
            <person name="Minx P."/>
            <person name="Mollenhauer M.U."/>
            <person name="Montooth K."/>
            <person name="Mount S.M."/>
            <person name="Mu X."/>
            <person name="Myers E."/>
            <person name="Negre B."/>
            <person name="Newfeld S."/>
            <person name="Nielsen R."/>
            <person name="Noor M.A."/>
            <person name="O'Grady P."/>
            <person name="Pachter L."/>
            <person name="Papaceit M."/>
            <person name="Parisi M.J."/>
            <person name="Parisi M."/>
            <person name="Parts L."/>
            <person name="Pedersen J.S."/>
            <person name="Pesole G."/>
            <person name="Phillippy A.M."/>
            <person name="Ponting C.P."/>
            <person name="Pop M."/>
            <person name="Porcelli D."/>
            <person name="Powell J.R."/>
            <person name="Prohaska S."/>
            <person name="Pruitt K."/>
            <person name="Puig M."/>
            <person name="Quesneville H."/>
            <person name="Ram K.R."/>
            <person name="Rand D."/>
            <person name="Rasmussen M.D."/>
            <person name="Reed L.K."/>
            <person name="Reenan R."/>
            <person name="Reily A."/>
            <person name="Remington K.A."/>
            <person name="Rieger T.T."/>
            <person name="Ritchie M.G."/>
            <person name="Robin C."/>
            <person name="Rogers Y.H."/>
            <person name="Rohde C."/>
            <person name="Rozas J."/>
            <person name="Rubenfield M.J."/>
            <person name="Ruiz A."/>
            <person name="Russo S."/>
            <person name="Salzberg S.L."/>
            <person name="Sanchez-Gracia A."/>
            <person name="Saranga D.J."/>
            <person name="Sato H."/>
            <person name="Schaeffer S.W."/>
            <person name="Schatz M.C."/>
            <person name="Schlenke T."/>
            <person name="Schwartz R."/>
            <person name="Segarra C."/>
            <person name="Singh R.S."/>
            <person name="Sirot L."/>
            <person name="Sirota M."/>
            <person name="Sisneros N.B."/>
            <person name="Smith C.D."/>
            <person name="Smith T.F."/>
            <person name="Spieth J."/>
            <person name="Stage D.E."/>
            <person name="Stark A."/>
            <person name="Stephan W."/>
            <person name="Strausberg R.L."/>
            <person name="Strempel S."/>
            <person name="Sturgill D."/>
            <person name="Sutton G."/>
            <person name="Sutton G.G."/>
            <person name="Tao W."/>
            <person name="Teichmann S."/>
            <person name="Tobari Y.N."/>
            <person name="Tomimura Y."/>
            <person name="Tsolas J.M."/>
            <person name="Valente V.L."/>
            <person name="Venter E."/>
            <person name="Venter J.C."/>
            <person name="Vicario S."/>
            <person name="Vieira F.G."/>
            <person name="Vilella A.J."/>
            <person name="Villasante A."/>
            <person name="Walenz B."/>
            <person name="Wang J."/>
            <person name="Wasserman M."/>
            <person name="Watts T."/>
            <person name="Wilson D."/>
            <person name="Wilson R.K."/>
            <person name="Wing R.A."/>
            <person name="Wolfner M.F."/>
            <person name="Wong A."/>
            <person name="Wong G.K."/>
            <person name="Wu C.I."/>
            <person name="Wu G."/>
            <person name="Yamamoto D."/>
            <person name="Yang H.P."/>
            <person name="Yang S.P."/>
            <person name="Yorke J.A."/>
            <person name="Yoshida K."/>
            <person name="Zdobnov E."/>
            <person name="Zhang P."/>
            <person name="Zhang Y."/>
            <person name="Zimin A.V."/>
            <person name="Baldwin J."/>
            <person name="Abdouelleil A."/>
            <person name="Abdulkadir J."/>
            <person name="Abebe A."/>
            <person name="Abera B."/>
            <person name="Abreu J."/>
            <person name="Acer S.C."/>
            <person name="Aftuck L."/>
            <person name="Alexander A."/>
            <person name="An P."/>
            <person name="Anderson E."/>
            <person name="Anderson S."/>
            <person name="Arachi H."/>
            <person name="Azer M."/>
            <person name="Bachantsang P."/>
            <person name="Barry A."/>
            <person name="Bayul T."/>
            <person name="Berlin A."/>
            <person name="Bessette D."/>
            <person name="Bloom T."/>
            <person name="Blye J."/>
            <person name="Boguslavskiy L."/>
            <person name="Bonnet C."/>
            <person name="Boukhgalter B."/>
            <person name="Bourzgui I."/>
            <person name="Brown A."/>
            <person name="Cahill P."/>
            <person name="Channer S."/>
            <person name="Cheshatsang Y."/>
            <person name="Chuda L."/>
            <person name="Citroen M."/>
            <person name="Collymore A."/>
            <person name="Cooke P."/>
            <person name="Costello M."/>
            <person name="D'Aco K."/>
            <person name="Daza R."/>
            <person name="De Haan G."/>
            <person name="DeGray S."/>
            <person name="DeMaso C."/>
            <person name="Dhargay N."/>
            <person name="Dooley K."/>
            <person name="Dooley E."/>
            <person name="Doricent M."/>
            <person name="Dorje P."/>
            <person name="Dorjee K."/>
            <person name="Dupes A."/>
            <person name="Elong R."/>
            <person name="Falk J."/>
            <person name="Farina A."/>
            <person name="Faro S."/>
            <person name="Ferguson D."/>
            <person name="Fisher S."/>
            <person name="Foley C.D."/>
            <person name="Franke A."/>
            <person name="Friedrich D."/>
            <person name="Gadbois L."/>
            <person name="Gearin G."/>
            <person name="Gearin C.R."/>
            <person name="Giannoukos G."/>
            <person name="Goode T."/>
            <person name="Graham J."/>
            <person name="Grandbois E."/>
            <person name="Grewal S."/>
            <person name="Gyaltsen K."/>
            <person name="Hafez N."/>
            <person name="Hagos B."/>
            <person name="Hall J."/>
            <person name="Henson C."/>
            <person name="Hollinger A."/>
            <person name="Honan T."/>
            <person name="Huard M.D."/>
            <person name="Hughes L."/>
            <person name="Hurhula B."/>
            <person name="Husby M.E."/>
            <person name="Kamat A."/>
            <person name="Kanga B."/>
            <person name="Kashin S."/>
            <person name="Khazanovich D."/>
            <person name="Kisner P."/>
            <person name="Lance K."/>
            <person name="Lara M."/>
            <person name="Lee W."/>
            <person name="Lennon N."/>
            <person name="Letendre F."/>
            <person name="LeVine R."/>
            <person name="Lipovsky A."/>
            <person name="Liu X."/>
            <person name="Liu J."/>
            <person name="Liu S."/>
            <person name="Lokyitsang T."/>
            <person name="Lokyitsang Y."/>
            <person name="Lubonja R."/>
            <person name="Lui A."/>
            <person name="MacDonald P."/>
            <person name="Magnisalis V."/>
            <person name="Maru K."/>
            <person name="Matthews C."/>
            <person name="McCusker W."/>
            <person name="McDonough S."/>
            <person name="Mehta T."/>
            <person name="Meldrim J."/>
            <person name="Meneus L."/>
            <person name="Mihai O."/>
            <person name="Mihalev A."/>
            <person name="Mihova T."/>
            <person name="Mittelman R."/>
            <person name="Mlenga V."/>
            <person name="Montmayeur A."/>
            <person name="Mulrain L."/>
            <person name="Navidi A."/>
            <person name="Naylor J."/>
            <person name="Negash T."/>
            <person name="Nguyen T."/>
            <person name="Nguyen N."/>
            <person name="Nicol R."/>
            <person name="Norbu C."/>
            <person name="Norbu N."/>
            <person name="Novod N."/>
            <person name="O'Neill B."/>
            <person name="Osman S."/>
            <person name="Markiewicz E."/>
            <person name="Oyono O.L."/>
            <person name="Patti C."/>
            <person name="Phunkhang P."/>
            <person name="Pierre F."/>
            <person name="Priest M."/>
            <person name="Raghuraman S."/>
            <person name="Rege F."/>
            <person name="Reyes R."/>
            <person name="Rise C."/>
            <person name="Rogov P."/>
            <person name="Ross K."/>
            <person name="Ryan E."/>
            <person name="Settipalli S."/>
            <person name="Shea T."/>
            <person name="Sherpa N."/>
            <person name="Shi L."/>
            <person name="Shih D."/>
            <person name="Sparrow T."/>
            <person name="Spaulding J."/>
            <person name="Stalker J."/>
            <person name="Stange-Thomann N."/>
            <person name="Stavropoulos S."/>
            <person name="Stone C."/>
            <person name="Strader C."/>
            <person name="Tesfaye S."/>
            <person name="Thomson T."/>
            <person name="Thoulutsang Y."/>
            <person name="Thoulutsang D."/>
            <person name="Topham K."/>
            <person name="Topping I."/>
            <person name="Tsamla T."/>
            <person name="Vassiliev H."/>
            <person name="Vo A."/>
            <person name="Wangchuk T."/>
            <person name="Wangdi T."/>
            <person name="Weiand M."/>
            <person name="Wilkinson J."/>
            <person name="Wilson A."/>
            <person name="Yadav S."/>
            <person name="Young G."/>
            <person name="Yu Q."/>
            <person name="Zembek L."/>
            <person name="Zhong D."/>
            <person name="Zimmer A."/>
            <person name="Zwirko Z."/>
            <person name="Jaffe D.B."/>
            <person name="Alvarez P."/>
            <person name="Brockman W."/>
            <person name="Butler J."/>
            <person name="Chin C."/>
            <person name="Gnerre S."/>
            <person name="Grabherr M."/>
            <person name="Kleber M."/>
            <person name="Mauceli E."/>
            <person name="MacCallum I."/>
        </authorList>
    </citation>
    <scope>NUCLEOTIDE SEQUENCE [LARGE SCALE GENOMIC DNA]</scope>
    <source>
        <strain evidence="10">Tucson 14030-0811.24</strain>
    </source>
</reference>
<evidence type="ECO:0000256" key="2">
    <source>
        <dbReference type="ARBA" id="ARBA00022448"/>
    </source>
</evidence>
<dbReference type="InParanoid" id="B4NK02"/>
<dbReference type="InterPro" id="IPR020846">
    <property type="entry name" value="MFS_dom"/>
</dbReference>
<dbReference type="PROSITE" id="PS50850">
    <property type="entry name" value="MFS"/>
    <property type="match status" value="1"/>
</dbReference>
<feature type="transmembrane region" description="Helical" evidence="7">
    <location>
        <begin position="95"/>
        <end position="114"/>
    </location>
</feature>
<evidence type="ECO:0000256" key="3">
    <source>
        <dbReference type="ARBA" id="ARBA00022692"/>
    </source>
</evidence>
<feature type="transmembrane region" description="Helical" evidence="7">
    <location>
        <begin position="535"/>
        <end position="552"/>
    </location>
</feature>
<feature type="transmembrane region" description="Helical" evidence="7">
    <location>
        <begin position="414"/>
        <end position="434"/>
    </location>
</feature>
<dbReference type="InterPro" id="IPR011701">
    <property type="entry name" value="MFS"/>
</dbReference>
<evidence type="ECO:0000256" key="7">
    <source>
        <dbReference type="SAM" id="Phobius"/>
    </source>
</evidence>
<evidence type="ECO:0000256" key="4">
    <source>
        <dbReference type="ARBA" id="ARBA00022989"/>
    </source>
</evidence>
<dbReference type="eggNOG" id="KOG0255">
    <property type="taxonomic scope" value="Eukaryota"/>
</dbReference>
<dbReference type="EMBL" id="CH964272">
    <property type="protein sequence ID" value="EDW84004.1"/>
    <property type="molecule type" value="Genomic_DNA"/>
</dbReference>
<evidence type="ECO:0000313" key="9">
    <source>
        <dbReference type="EMBL" id="EDW84004.1"/>
    </source>
</evidence>
<feature type="region of interest" description="Disordered" evidence="6">
    <location>
        <begin position="1"/>
        <end position="36"/>
    </location>
</feature>
<feature type="transmembrane region" description="Helical" evidence="7">
    <location>
        <begin position="44"/>
        <end position="67"/>
    </location>
</feature>
<feature type="transmembrane region" description="Helical" evidence="7">
    <location>
        <begin position="334"/>
        <end position="355"/>
    </location>
</feature>
<evidence type="ECO:0000256" key="5">
    <source>
        <dbReference type="ARBA" id="ARBA00023136"/>
    </source>
</evidence>
<dbReference type="GO" id="GO:0016020">
    <property type="term" value="C:membrane"/>
    <property type="evidence" value="ECO:0007669"/>
    <property type="project" value="UniProtKB-SubCell"/>
</dbReference>
<dbReference type="GO" id="GO:0022857">
    <property type="term" value="F:transmembrane transporter activity"/>
    <property type="evidence" value="ECO:0007669"/>
    <property type="project" value="InterPro"/>
</dbReference>
<feature type="compositionally biased region" description="Polar residues" evidence="6">
    <location>
        <begin position="1"/>
        <end position="11"/>
    </location>
</feature>
<organism evidence="9 10">
    <name type="scientific">Drosophila willistoni</name>
    <name type="common">Fruit fly</name>
    <dbReference type="NCBI Taxonomy" id="7260"/>
    <lineage>
        <taxon>Eukaryota</taxon>
        <taxon>Metazoa</taxon>
        <taxon>Ecdysozoa</taxon>
        <taxon>Arthropoda</taxon>
        <taxon>Hexapoda</taxon>
        <taxon>Insecta</taxon>
        <taxon>Pterygota</taxon>
        <taxon>Neoptera</taxon>
        <taxon>Endopterygota</taxon>
        <taxon>Diptera</taxon>
        <taxon>Brachycera</taxon>
        <taxon>Muscomorpha</taxon>
        <taxon>Ephydroidea</taxon>
        <taxon>Drosophilidae</taxon>
        <taxon>Drosophila</taxon>
        <taxon>Sophophora</taxon>
    </lineage>
</organism>
<evidence type="ECO:0000313" key="10">
    <source>
        <dbReference type="Proteomes" id="UP000007798"/>
    </source>
</evidence>
<name>B4NK02_DROWI</name>
<dbReference type="InterPro" id="IPR036259">
    <property type="entry name" value="MFS_trans_sf"/>
</dbReference>
<sequence>MLVNNIESINGNMEKDQTMTTNTNHKPSTEEMTSKDSPADFDQAIQAAGFGLFNFMLFLVAILATFASNFESSSVSYILPVAECDLQLSLNDKGVLNAVGYGGMIFSAIAWGYLADTKGRRRVLLYGYWIDMICVFGSALSQNFWMLVLFKFLGGLVINGPAAVLFTYLTEMHGPKHRSSVLMVVGMITSLSMLVLPLLAWGVFPRDWDFRLFGYLNIHSWQIYLFICGLPSLFSGLIFIIMPESPRYLMAHGRNEEALKTFQLIYVWNTRKSKETYPIKTLVQEIPVREAQKDEAIFTIDKDNEQKTEPEKRSCLQSLTAGCRQMKPMFLKPLLGLSIHCYTMQFCIFLGMNTIRLWLPQLFASIAEYETLYEDDAEVSSASMCSILEYSVQKQDESSTSILNSCTEPLPISMAMYMNNIIVSSSGFVGYLFAGFIVRALGANRLLTYGLFASGLLGFALYFSINSQMTLIISATFQTITIISFSSLLGAVVALFPTQLRSLVVAIAMMWGRLGSVCGNLLFPVLMTTGCMPPFIMVSSVLLVSGLLSIYLPNPANVKFS</sequence>